<reference evidence="1 2" key="1">
    <citation type="submission" date="2020-08" db="EMBL/GenBank/DDBJ databases">
        <title>Genomic Encyclopedia of Type Strains, Phase IV (KMG-IV): sequencing the most valuable type-strain genomes for metagenomic binning, comparative biology and taxonomic classification.</title>
        <authorList>
            <person name="Goeker M."/>
        </authorList>
    </citation>
    <scope>NUCLEOTIDE SEQUENCE [LARGE SCALE GENOMIC DNA]</scope>
    <source>
        <strain evidence="1 2">DSM 5391</strain>
    </source>
</reference>
<evidence type="ECO:0000313" key="1">
    <source>
        <dbReference type="EMBL" id="MBB6445087.1"/>
    </source>
</evidence>
<sequence>MIDHTPRKAWLPESVPVPGSIGSWIAGIG</sequence>
<dbReference type="AlphaFoldDB" id="A0A7X0HQI7"/>
<gene>
    <name evidence="1" type="ORF">HNR53_001697</name>
</gene>
<name>A0A7X0HQI7_9BACI</name>
<organism evidence="1 2">
    <name type="scientific">Bacillus benzoevorans</name>
    <dbReference type="NCBI Taxonomy" id="1456"/>
    <lineage>
        <taxon>Bacteria</taxon>
        <taxon>Bacillati</taxon>
        <taxon>Bacillota</taxon>
        <taxon>Bacilli</taxon>
        <taxon>Bacillales</taxon>
        <taxon>Bacillaceae</taxon>
        <taxon>Bacillus</taxon>
    </lineage>
</organism>
<protein>
    <submittedName>
        <fullName evidence="1">Uncharacterized protein</fullName>
    </submittedName>
</protein>
<dbReference type="EMBL" id="JACHGK010000004">
    <property type="protein sequence ID" value="MBB6445087.1"/>
    <property type="molecule type" value="Genomic_DNA"/>
</dbReference>
<evidence type="ECO:0000313" key="2">
    <source>
        <dbReference type="Proteomes" id="UP000531594"/>
    </source>
</evidence>
<keyword evidence="2" id="KW-1185">Reference proteome</keyword>
<proteinExistence type="predicted"/>
<comment type="caution">
    <text evidence="1">The sequence shown here is derived from an EMBL/GenBank/DDBJ whole genome shotgun (WGS) entry which is preliminary data.</text>
</comment>
<accession>A0A7X0HQI7</accession>
<dbReference type="Proteomes" id="UP000531594">
    <property type="component" value="Unassembled WGS sequence"/>
</dbReference>